<feature type="region of interest" description="Disordered" evidence="1">
    <location>
        <begin position="85"/>
        <end position="105"/>
    </location>
</feature>
<keyword evidence="5" id="KW-1185">Reference proteome</keyword>
<dbReference type="InterPro" id="IPR001466">
    <property type="entry name" value="Beta-lactam-related"/>
</dbReference>
<evidence type="ECO:0000259" key="3">
    <source>
        <dbReference type="Pfam" id="PF00144"/>
    </source>
</evidence>
<dbReference type="SUPFAM" id="SSF56601">
    <property type="entry name" value="beta-lactamase/transpeptidase-like"/>
    <property type="match status" value="1"/>
</dbReference>
<dbReference type="PANTHER" id="PTHR46825:SF8">
    <property type="entry name" value="BETA-LACTAMASE-RELATED"/>
    <property type="match status" value="1"/>
</dbReference>
<dbReference type="InterPro" id="IPR050491">
    <property type="entry name" value="AmpC-like"/>
</dbReference>
<protein>
    <recommendedName>
        <fullName evidence="3">Beta-lactamase-related domain-containing protein</fullName>
    </recommendedName>
</protein>
<comment type="caution">
    <text evidence="4">The sequence shown here is derived from an EMBL/GenBank/DDBJ whole genome shotgun (WGS) entry which is preliminary data.</text>
</comment>
<dbReference type="InterPro" id="IPR012338">
    <property type="entry name" value="Beta-lactam/transpept-like"/>
</dbReference>
<feature type="transmembrane region" description="Helical" evidence="2">
    <location>
        <begin position="439"/>
        <end position="457"/>
    </location>
</feature>
<evidence type="ECO:0000256" key="1">
    <source>
        <dbReference type="SAM" id="MobiDB-lite"/>
    </source>
</evidence>
<keyword evidence="2" id="KW-1133">Transmembrane helix</keyword>
<name>A0A9W6PA25_9ACTN</name>
<dbReference type="Gene3D" id="3.40.710.10">
    <property type="entry name" value="DD-peptidase/beta-lactamase superfamily"/>
    <property type="match status" value="1"/>
</dbReference>
<feature type="domain" description="Beta-lactamase-related" evidence="3">
    <location>
        <begin position="72"/>
        <end position="378"/>
    </location>
</feature>
<dbReference type="Proteomes" id="UP001165092">
    <property type="component" value="Unassembled WGS sequence"/>
</dbReference>
<accession>A0A9W6PA25</accession>
<feature type="transmembrane region" description="Helical" evidence="2">
    <location>
        <begin position="469"/>
        <end position="488"/>
    </location>
</feature>
<keyword evidence="2" id="KW-0812">Transmembrane</keyword>
<feature type="transmembrane region" description="Helical" evidence="2">
    <location>
        <begin position="404"/>
        <end position="427"/>
    </location>
</feature>
<gene>
    <name evidence="4" type="ORF">Nans01_41330</name>
</gene>
<dbReference type="EMBL" id="BSQG01000009">
    <property type="protein sequence ID" value="GLU49782.1"/>
    <property type="molecule type" value="Genomic_DNA"/>
</dbReference>
<feature type="transmembrane region" description="Helical" evidence="2">
    <location>
        <begin position="500"/>
        <end position="525"/>
    </location>
</feature>
<evidence type="ECO:0000256" key="2">
    <source>
        <dbReference type="SAM" id="Phobius"/>
    </source>
</evidence>
<dbReference type="Pfam" id="PF00144">
    <property type="entry name" value="Beta-lactamase"/>
    <property type="match status" value="1"/>
</dbReference>
<keyword evidence="2" id="KW-0472">Membrane</keyword>
<dbReference type="PANTHER" id="PTHR46825">
    <property type="entry name" value="D-ALANYL-D-ALANINE-CARBOXYPEPTIDASE/ENDOPEPTIDASE AMPH"/>
    <property type="match status" value="1"/>
</dbReference>
<evidence type="ECO:0000313" key="5">
    <source>
        <dbReference type="Proteomes" id="UP001165092"/>
    </source>
</evidence>
<feature type="compositionally biased region" description="Low complexity" evidence="1">
    <location>
        <begin position="89"/>
        <end position="105"/>
    </location>
</feature>
<organism evidence="4 5">
    <name type="scientific">Nocardiopsis ansamitocini</name>
    <dbReference type="NCBI Taxonomy" id="1670832"/>
    <lineage>
        <taxon>Bacteria</taxon>
        <taxon>Bacillati</taxon>
        <taxon>Actinomycetota</taxon>
        <taxon>Actinomycetes</taxon>
        <taxon>Streptosporangiales</taxon>
        <taxon>Nocardiopsidaceae</taxon>
        <taxon>Nocardiopsis</taxon>
    </lineage>
</organism>
<evidence type="ECO:0000313" key="4">
    <source>
        <dbReference type="EMBL" id="GLU49782.1"/>
    </source>
</evidence>
<dbReference type="RefSeq" id="WP_285761323.1">
    <property type="nucleotide sequence ID" value="NZ_BSQG01000009.1"/>
</dbReference>
<proteinExistence type="predicted"/>
<reference evidence="4" key="1">
    <citation type="submission" date="2023-02" db="EMBL/GenBank/DDBJ databases">
        <title>Nocardiopsis ansamitocini NBRC 112285.</title>
        <authorList>
            <person name="Ichikawa N."/>
            <person name="Sato H."/>
            <person name="Tonouchi N."/>
        </authorList>
    </citation>
    <scope>NUCLEOTIDE SEQUENCE</scope>
    <source>
        <strain evidence="4">NBRC 112285</strain>
    </source>
</reference>
<dbReference type="AlphaFoldDB" id="A0A9W6PA25"/>
<sequence>MDTQQRTPAQQPPTAVCAPRAPGRVWGAALLAGAVVGGLAFWTMPTTGPTTFTAEGDPEIAAAVNSAVAGREHVFQGLSAASATDNGVATSTAGTTDGDTPVTGDTPFETGSVFKLFTAMTLADMAEKGEVELDDTVGEIFSDLEFADPAVATVTLEELATHQSGLPSIPAGYGLVSLGHPLVFTDPFAGLPPVTESLAAAAETPQRGEWNYSNFGFATLGAALSEAAGLPFPELVRERVLDPLGMDATGIVGADIPAGGVPEGGAMPHYEAGSRSQVWGVSHYAPAGVGTWSTTGDFVRFAEAVRAGDAPGLSALEPLRDGPVETMRSGLGWQVSELADGTVRHWHDGATYGSGAFLAVEEDRSVVVLANSAPLTVPMVGLAVLEPDAGHSVGDLGAVAPSRALGLALTLPLLVVPVGLALALMAGRKTLVTRRHLDRLRLVSMPLGAFAVVLSSLRWGSWAATPHLLWALAVGLLGTAVVVGAWHWRRVPTVRATWLPVRLGAFVLSTTVSLALIGTIGWAVAVSVG</sequence>